<evidence type="ECO:0000256" key="5">
    <source>
        <dbReference type="SAM" id="MobiDB-lite"/>
    </source>
</evidence>
<keyword evidence="4 6" id="KW-0472">Membrane</keyword>
<dbReference type="STRING" id="1141098.A0A1Y2DSD9"/>
<dbReference type="RefSeq" id="XP_040714023.1">
    <property type="nucleotide sequence ID" value="XM_040854343.1"/>
</dbReference>
<dbReference type="AlphaFoldDB" id="A0A1Y2DSD9"/>
<evidence type="ECO:0000259" key="7">
    <source>
        <dbReference type="Pfam" id="PF12632"/>
    </source>
</evidence>
<comment type="caution">
    <text evidence="8">The sequence shown here is derived from an EMBL/GenBank/DDBJ whole genome shotgun (WGS) entry which is preliminary data.</text>
</comment>
<feature type="transmembrane region" description="Helical" evidence="6">
    <location>
        <begin position="186"/>
        <end position="208"/>
    </location>
</feature>
<evidence type="ECO:0000313" key="9">
    <source>
        <dbReference type="Proteomes" id="UP000193689"/>
    </source>
</evidence>
<comment type="subcellular location">
    <subcellularLocation>
        <location evidence="1">Endomembrane system</location>
    </subcellularLocation>
</comment>
<evidence type="ECO:0000256" key="2">
    <source>
        <dbReference type="ARBA" id="ARBA00022692"/>
    </source>
</evidence>
<dbReference type="Pfam" id="PF12632">
    <property type="entry name" value="Vezatin"/>
    <property type="match status" value="1"/>
</dbReference>
<dbReference type="GO" id="GO:0017022">
    <property type="term" value="F:myosin binding"/>
    <property type="evidence" value="ECO:0007669"/>
    <property type="project" value="InterPro"/>
</dbReference>
<protein>
    <submittedName>
        <fullName evidence="8">Mysoin-binding motif of peroxisomes-domain-containing protein</fullName>
    </submittedName>
</protein>
<evidence type="ECO:0000256" key="3">
    <source>
        <dbReference type="ARBA" id="ARBA00022989"/>
    </source>
</evidence>
<dbReference type="EMBL" id="MCFJ01000009">
    <property type="protein sequence ID" value="ORY62187.1"/>
    <property type="molecule type" value="Genomic_DNA"/>
</dbReference>
<evidence type="ECO:0000313" key="8">
    <source>
        <dbReference type="EMBL" id="ORY62187.1"/>
    </source>
</evidence>
<dbReference type="InParanoid" id="A0A1Y2DSD9"/>
<sequence length="637" mass="70552">MPPVVRHRNYMDPFMQPGGPHDQLFNGDVLEGTGIGTYDEEPDRSRRPSGASMHTPPSSPPSSPPLSFAPRGTVTARNIRNRLSIHIPKVANDVQKVVNKTVDSRKAKKFLEVLKHTITTSRLLTPEPSFGPLTGVSLPIIVPGAIDENNIYSSPWSANGAIVAAALGLGFACLCRWFFVGGVLRITLWRAIVAAVLVLLVVLITRVYMRRQWLEYITEQTAAQANAFSQLSEEFDSAAGAACNFIMEVELIARGYRISLPLPPVSRFEDQTVANGQSLKSVKTRKALLHELKHAGVTFHGMAEKIRELSNEDELMQLDAFYGFSKTMVEEALESLQQCDPEQPWKTYEIREFHHVVQELRKMMLLGLIAIDGKSTEAEFFTFTLALESLRRANEVTRTACCNIKKMLLNDETFANITSPKLPQTPEHKNWRMQVRKIGSMNMSIRSLQAKMALLAEESTEIISTSDDLSGLGTMFMAQYETIGKDLRALMDEWEAGKAGLSVGMNKAERRVSSRSFIMSPISSSEMASVSEEGGREDALKALNGGSSPPSSVDPSSPVSLPQPEIVFEAIALQEKPRSLMSRAERIAKVKADREARETAKERPPINGYVLGELKNVLDNRKKARQSMPNLTRTPAV</sequence>
<organism evidence="8 9">
    <name type="scientific">Pseudomassariella vexata</name>
    <dbReference type="NCBI Taxonomy" id="1141098"/>
    <lineage>
        <taxon>Eukaryota</taxon>
        <taxon>Fungi</taxon>
        <taxon>Dikarya</taxon>
        <taxon>Ascomycota</taxon>
        <taxon>Pezizomycotina</taxon>
        <taxon>Sordariomycetes</taxon>
        <taxon>Xylariomycetidae</taxon>
        <taxon>Amphisphaeriales</taxon>
        <taxon>Pseudomassariaceae</taxon>
        <taxon>Pseudomassariella</taxon>
    </lineage>
</organism>
<accession>A0A1Y2DSD9</accession>
<dbReference type="Proteomes" id="UP000193689">
    <property type="component" value="Unassembled WGS sequence"/>
</dbReference>
<evidence type="ECO:0000256" key="4">
    <source>
        <dbReference type="ARBA" id="ARBA00023136"/>
    </source>
</evidence>
<evidence type="ECO:0000256" key="1">
    <source>
        <dbReference type="ARBA" id="ARBA00004308"/>
    </source>
</evidence>
<feature type="compositionally biased region" description="Low complexity" evidence="5">
    <location>
        <begin position="547"/>
        <end position="560"/>
    </location>
</feature>
<dbReference type="InterPro" id="IPR026859">
    <property type="entry name" value="Myosin-bd"/>
</dbReference>
<gene>
    <name evidence="8" type="ORF">BCR38DRAFT_234386</name>
</gene>
<feature type="transmembrane region" description="Helical" evidence="6">
    <location>
        <begin position="161"/>
        <end position="180"/>
    </location>
</feature>
<keyword evidence="3 6" id="KW-1133">Transmembrane helix</keyword>
<dbReference type="GeneID" id="63770555"/>
<feature type="region of interest" description="Disordered" evidence="5">
    <location>
        <begin position="1"/>
        <end position="71"/>
    </location>
</feature>
<proteinExistence type="predicted"/>
<name>A0A1Y2DSD9_9PEZI</name>
<evidence type="ECO:0000256" key="6">
    <source>
        <dbReference type="SAM" id="Phobius"/>
    </source>
</evidence>
<keyword evidence="2 6" id="KW-0812">Transmembrane</keyword>
<feature type="region of interest" description="Disordered" evidence="5">
    <location>
        <begin position="523"/>
        <end position="560"/>
    </location>
</feature>
<keyword evidence="9" id="KW-1185">Reference proteome</keyword>
<reference evidence="8 9" key="1">
    <citation type="submission" date="2016-07" db="EMBL/GenBank/DDBJ databases">
        <title>Pervasive Adenine N6-methylation of Active Genes in Fungi.</title>
        <authorList>
            <consortium name="DOE Joint Genome Institute"/>
            <person name="Mondo S.J."/>
            <person name="Dannebaum R.O."/>
            <person name="Kuo R.C."/>
            <person name="Labutti K."/>
            <person name="Haridas S."/>
            <person name="Kuo A."/>
            <person name="Salamov A."/>
            <person name="Ahrendt S.R."/>
            <person name="Lipzen A."/>
            <person name="Sullivan W."/>
            <person name="Andreopoulos W.B."/>
            <person name="Clum A."/>
            <person name="Lindquist E."/>
            <person name="Daum C."/>
            <person name="Ramamoorthy G.K."/>
            <person name="Gryganskyi A."/>
            <person name="Culley D."/>
            <person name="Magnuson J.K."/>
            <person name="James T.Y."/>
            <person name="O'Malley M.A."/>
            <person name="Stajich J.E."/>
            <person name="Spatafora J.W."/>
            <person name="Visel A."/>
            <person name="Grigoriev I.V."/>
        </authorList>
    </citation>
    <scope>NUCLEOTIDE SEQUENCE [LARGE SCALE GENOMIC DNA]</scope>
    <source>
        <strain evidence="8 9">CBS 129021</strain>
    </source>
</reference>
<dbReference type="GO" id="GO:0012505">
    <property type="term" value="C:endomembrane system"/>
    <property type="evidence" value="ECO:0007669"/>
    <property type="project" value="UniProtKB-SubCell"/>
</dbReference>
<feature type="domain" description="Myosin-binding" evidence="7">
    <location>
        <begin position="194"/>
        <end position="451"/>
    </location>
</feature>
<dbReference type="OrthoDB" id="21151at2759"/>